<dbReference type="EMBL" id="LAZR01011842">
    <property type="protein sequence ID" value="KKM57837.1"/>
    <property type="molecule type" value="Genomic_DNA"/>
</dbReference>
<gene>
    <name evidence="2" type="ORF">LCGC14_1550310</name>
</gene>
<comment type="caution">
    <text evidence="2">The sequence shown here is derived from an EMBL/GenBank/DDBJ whole genome shotgun (WGS) entry which is preliminary data.</text>
</comment>
<reference evidence="2" key="1">
    <citation type="journal article" date="2015" name="Nature">
        <title>Complex archaea that bridge the gap between prokaryotes and eukaryotes.</title>
        <authorList>
            <person name="Spang A."/>
            <person name="Saw J.H."/>
            <person name="Jorgensen S.L."/>
            <person name="Zaremba-Niedzwiedzka K."/>
            <person name="Martijn J."/>
            <person name="Lind A.E."/>
            <person name="van Eijk R."/>
            <person name="Schleper C."/>
            <person name="Guy L."/>
            <person name="Ettema T.J."/>
        </authorList>
    </citation>
    <scope>NUCLEOTIDE SEQUENCE</scope>
</reference>
<evidence type="ECO:0000256" key="1">
    <source>
        <dbReference type="SAM" id="MobiDB-lite"/>
    </source>
</evidence>
<accession>A0A0F9IQJ9</accession>
<evidence type="ECO:0000313" key="2">
    <source>
        <dbReference type="EMBL" id="KKM57837.1"/>
    </source>
</evidence>
<feature type="region of interest" description="Disordered" evidence="1">
    <location>
        <begin position="1"/>
        <end position="21"/>
    </location>
</feature>
<feature type="non-terminal residue" evidence="2">
    <location>
        <position position="164"/>
    </location>
</feature>
<protein>
    <submittedName>
        <fullName evidence="2">Uncharacterized protein</fullName>
    </submittedName>
</protein>
<name>A0A0F9IQJ9_9ZZZZ</name>
<organism evidence="2">
    <name type="scientific">marine sediment metagenome</name>
    <dbReference type="NCBI Taxonomy" id="412755"/>
    <lineage>
        <taxon>unclassified sequences</taxon>
        <taxon>metagenomes</taxon>
        <taxon>ecological metagenomes</taxon>
    </lineage>
</organism>
<dbReference type="AlphaFoldDB" id="A0A0F9IQJ9"/>
<proteinExistence type="predicted"/>
<sequence length="164" mass="18792">MASRGPRSLHNHTNARKDRAGLTPTRAVAARWYNLMTIVSETSGDIWIHRDGEKVWWTISNSERPTFERKTEPVGFKRDVIVCHRPCAEWSDRSRTGQELYWRSLHPKAKDFLSTEATLQELSEDYAGYAIALIDGADRHCQEFRVWAGIMGSKEIAHGPPQRT</sequence>